<dbReference type="InterPro" id="IPR016040">
    <property type="entry name" value="NAD(P)-bd_dom"/>
</dbReference>
<comment type="caution">
    <text evidence="2">The sequence shown here is derived from an EMBL/GenBank/DDBJ whole genome shotgun (WGS) entry which is preliminary data.</text>
</comment>
<protein>
    <recommendedName>
        <fullName evidence="1">NAD(P)-binding domain-containing protein</fullName>
    </recommendedName>
</protein>
<name>A0AAW0CJ15_9AGAR</name>
<dbReference type="InterPro" id="IPR036291">
    <property type="entry name" value="NAD(P)-bd_dom_sf"/>
</dbReference>
<gene>
    <name evidence="2" type="ORF">VNI00_010140</name>
</gene>
<dbReference type="PANTHER" id="PTHR43162:SF1">
    <property type="entry name" value="PRESTALK A DIFFERENTIATION PROTEIN A"/>
    <property type="match status" value="1"/>
</dbReference>
<organism evidence="2 3">
    <name type="scientific">Paramarasmius palmivorus</name>
    <dbReference type="NCBI Taxonomy" id="297713"/>
    <lineage>
        <taxon>Eukaryota</taxon>
        <taxon>Fungi</taxon>
        <taxon>Dikarya</taxon>
        <taxon>Basidiomycota</taxon>
        <taxon>Agaricomycotina</taxon>
        <taxon>Agaricomycetes</taxon>
        <taxon>Agaricomycetidae</taxon>
        <taxon>Agaricales</taxon>
        <taxon>Marasmiineae</taxon>
        <taxon>Marasmiaceae</taxon>
        <taxon>Paramarasmius</taxon>
    </lineage>
</organism>
<dbReference type="Gene3D" id="3.40.50.720">
    <property type="entry name" value="NAD(P)-binding Rossmann-like Domain"/>
    <property type="match status" value="1"/>
</dbReference>
<keyword evidence="3" id="KW-1185">Reference proteome</keyword>
<dbReference type="AlphaFoldDB" id="A0AAW0CJ15"/>
<evidence type="ECO:0000259" key="1">
    <source>
        <dbReference type="Pfam" id="PF13460"/>
    </source>
</evidence>
<feature type="domain" description="NAD(P)-binding" evidence="1">
    <location>
        <begin position="9"/>
        <end position="201"/>
    </location>
</feature>
<dbReference type="PANTHER" id="PTHR43162">
    <property type="match status" value="1"/>
</dbReference>
<evidence type="ECO:0000313" key="3">
    <source>
        <dbReference type="Proteomes" id="UP001383192"/>
    </source>
</evidence>
<dbReference type="Pfam" id="PF13460">
    <property type="entry name" value="NAD_binding_10"/>
    <property type="match status" value="1"/>
</dbReference>
<dbReference type="InterPro" id="IPR051604">
    <property type="entry name" value="Ergot_Alk_Oxidoreductase"/>
</dbReference>
<proteinExistence type="predicted"/>
<dbReference type="Gene3D" id="3.90.25.10">
    <property type="entry name" value="UDP-galactose 4-epimerase, domain 1"/>
    <property type="match status" value="1"/>
</dbReference>
<dbReference type="SUPFAM" id="SSF51735">
    <property type="entry name" value="NAD(P)-binding Rossmann-fold domains"/>
    <property type="match status" value="1"/>
</dbReference>
<dbReference type="EMBL" id="JAYKXP010000039">
    <property type="protein sequence ID" value="KAK7039235.1"/>
    <property type="molecule type" value="Genomic_DNA"/>
</dbReference>
<dbReference type="Proteomes" id="UP001383192">
    <property type="component" value="Unassembled WGS sequence"/>
</dbReference>
<accession>A0AAW0CJ15</accession>
<evidence type="ECO:0000313" key="2">
    <source>
        <dbReference type="EMBL" id="KAK7039235.1"/>
    </source>
</evidence>
<reference evidence="2 3" key="1">
    <citation type="submission" date="2024-01" db="EMBL/GenBank/DDBJ databases">
        <title>A draft genome for a cacao thread blight-causing isolate of Paramarasmius palmivorus.</title>
        <authorList>
            <person name="Baruah I.K."/>
            <person name="Bukari Y."/>
            <person name="Amoako-Attah I."/>
            <person name="Meinhardt L.W."/>
            <person name="Bailey B.A."/>
            <person name="Cohen S.P."/>
        </authorList>
    </citation>
    <scope>NUCLEOTIDE SEQUENCE [LARGE SCALE GENOMIC DNA]</scope>
    <source>
        <strain evidence="2 3">GH-12</strain>
    </source>
</reference>
<sequence length="314" mass="35578">MQPTILLTGGTGQTGTPIAKLLLSKSNANVVVTSRKGSAGIPESIREFARSHSAADRLHGVQFDWDNHATWTTPFESGKPIDVVYLIPQYNEELVKENKAFIDIALKHGVRRIVLLSAAAIAIDDFGYGEIHRYLDDLRNQGKLKEYAVLRPSWFFTNFTRDYWSYIMERGELVSGARDGKLGWVHLDDIAEAAYAALLDPPENLYDEYVIMGPDLYSYDEAASLLTEVIGRKIVHRRLSQAEAVARWMELGVSEHFARAMVPFDEAIAGGLEERIFKQEDTKGKDGKGLLRMWRGKRSLKDYLEENRDVWKKQ</sequence>